<dbReference type="NCBIfam" id="TIGR00543">
    <property type="entry name" value="isochor_syn"/>
    <property type="match status" value="1"/>
</dbReference>
<evidence type="ECO:0000256" key="2">
    <source>
        <dbReference type="ARBA" id="ARBA00005297"/>
    </source>
</evidence>
<name>A0A328WRN8_9FLAO</name>
<evidence type="ECO:0000313" key="8">
    <source>
        <dbReference type="Proteomes" id="UP000249518"/>
    </source>
</evidence>
<gene>
    <name evidence="7" type="ORF">B0I10_104129</name>
</gene>
<keyword evidence="4" id="KW-0413">Isomerase</keyword>
<evidence type="ECO:0000256" key="4">
    <source>
        <dbReference type="ARBA" id="ARBA00023235"/>
    </source>
</evidence>
<dbReference type="PANTHER" id="PTHR42839">
    <property type="entry name" value="ISOCHORISMATE SYNTHASE ENTC"/>
    <property type="match status" value="1"/>
</dbReference>
<comment type="similarity">
    <text evidence="2">Belongs to the isochorismate synthase family.</text>
</comment>
<dbReference type="Proteomes" id="UP000249518">
    <property type="component" value="Unassembled WGS sequence"/>
</dbReference>
<accession>A0A328WRN8</accession>
<keyword evidence="8" id="KW-1185">Reference proteome</keyword>
<sequence length="341" mass="38803">MAILSKIKLQVEQKLPFALYVLPNQNTICGIFQKDDSIHDFKGQSGFVFASFDASKKNVIPLESSCFMEEEFSFDAAKHKEDLVVFSEYEKNNFENSVEKAIASIQNGDFEKVVLSRKIEIEKKIDLIETFLRLANRYPTAFRSLFYHPQIGCWMGATPEQLIKVENNHFETVSLAGTHQKISFKNWSTKEINEQQIVTDYILDSLHKEVLSLKVSEPFTVEAGSLVHLKTTISGEVFSIENTKNTIQNLHPTPAVCGLPKEKALQFINENEGYDRKFYAGYLGLWNEDEASANLFVNLRCLEVEGNKINIYVGCGITGESNPEKEFFETEHKSQIMKSIL</sequence>
<dbReference type="EC" id="5.4.4.2" evidence="3"/>
<dbReference type="SUPFAM" id="SSF56322">
    <property type="entry name" value="ADC synthase"/>
    <property type="match status" value="1"/>
</dbReference>
<comment type="catalytic activity">
    <reaction evidence="1">
        <text>chorismate = isochorismate</text>
        <dbReference type="Rhea" id="RHEA:18985"/>
        <dbReference type="ChEBI" id="CHEBI:29748"/>
        <dbReference type="ChEBI" id="CHEBI:29780"/>
        <dbReference type="EC" id="5.4.4.2"/>
    </reaction>
</comment>
<evidence type="ECO:0000313" key="7">
    <source>
        <dbReference type="EMBL" id="RAR48992.1"/>
    </source>
</evidence>
<dbReference type="InterPro" id="IPR005801">
    <property type="entry name" value="ADC_synthase"/>
</dbReference>
<dbReference type="AlphaFoldDB" id="A0A328WRN8"/>
<comment type="caution">
    <text evidence="7">The sequence shown here is derived from an EMBL/GenBank/DDBJ whole genome shotgun (WGS) entry which is preliminary data.</text>
</comment>
<proteinExistence type="inferred from homology"/>
<dbReference type="InterPro" id="IPR004561">
    <property type="entry name" value="IsoChor_synthase"/>
</dbReference>
<feature type="domain" description="Chorismate-utilising enzyme C-terminal" evidence="6">
    <location>
        <begin position="91"/>
        <end position="333"/>
    </location>
</feature>
<dbReference type="RefSeq" id="WP_112085449.1">
    <property type="nucleotide sequence ID" value="NZ_QLSV01000004.1"/>
</dbReference>
<dbReference type="OrthoDB" id="9806579at2"/>
<dbReference type="InterPro" id="IPR015890">
    <property type="entry name" value="Chorismate_C"/>
</dbReference>
<evidence type="ECO:0000259" key="6">
    <source>
        <dbReference type="Pfam" id="PF00425"/>
    </source>
</evidence>
<reference evidence="7 8" key="1">
    <citation type="submission" date="2018-06" db="EMBL/GenBank/DDBJ databases">
        <title>Genomic Encyclopedia of Type Strains, Phase III (KMG-III): the genomes of soil and plant-associated and newly described type strains.</title>
        <authorList>
            <person name="Whitman W."/>
        </authorList>
    </citation>
    <scope>NUCLEOTIDE SEQUENCE [LARGE SCALE GENOMIC DNA]</scope>
    <source>
        <strain evidence="7 8">CGMCC 1.12504</strain>
    </source>
</reference>
<dbReference type="GO" id="GO:0008909">
    <property type="term" value="F:isochorismate synthase activity"/>
    <property type="evidence" value="ECO:0007669"/>
    <property type="project" value="UniProtKB-EC"/>
</dbReference>
<evidence type="ECO:0000256" key="1">
    <source>
        <dbReference type="ARBA" id="ARBA00000799"/>
    </source>
</evidence>
<dbReference type="PANTHER" id="PTHR42839:SF2">
    <property type="entry name" value="ISOCHORISMATE SYNTHASE ENTC"/>
    <property type="match status" value="1"/>
</dbReference>
<evidence type="ECO:0000256" key="3">
    <source>
        <dbReference type="ARBA" id="ARBA00012824"/>
    </source>
</evidence>
<evidence type="ECO:0000256" key="5">
    <source>
        <dbReference type="ARBA" id="ARBA00041564"/>
    </source>
</evidence>
<dbReference type="EMBL" id="QLSV01000004">
    <property type="protein sequence ID" value="RAR48992.1"/>
    <property type="molecule type" value="Genomic_DNA"/>
</dbReference>
<protein>
    <recommendedName>
        <fullName evidence="3">isochorismate synthase</fullName>
        <ecNumber evidence="3">5.4.4.2</ecNumber>
    </recommendedName>
    <alternativeName>
        <fullName evidence="5">Isochorismate mutase</fullName>
    </alternativeName>
</protein>
<dbReference type="Gene3D" id="3.60.120.10">
    <property type="entry name" value="Anthranilate synthase"/>
    <property type="match status" value="1"/>
</dbReference>
<dbReference type="Pfam" id="PF00425">
    <property type="entry name" value="Chorismate_bind"/>
    <property type="match status" value="1"/>
</dbReference>
<organism evidence="7 8">
    <name type="scientific">Flavobacterium lacus</name>
    <dbReference type="NCBI Taxonomy" id="1353778"/>
    <lineage>
        <taxon>Bacteria</taxon>
        <taxon>Pseudomonadati</taxon>
        <taxon>Bacteroidota</taxon>
        <taxon>Flavobacteriia</taxon>
        <taxon>Flavobacteriales</taxon>
        <taxon>Flavobacteriaceae</taxon>
        <taxon>Flavobacterium</taxon>
    </lineage>
</organism>